<sequence>MQRYFISMKLQIQVSSLIQKNHSILSLLSMFEDYDENDFDEVFIRSTFDQQCKSIRKSLKLKLGDFGVFV</sequence>
<evidence type="ECO:0000313" key="2">
    <source>
        <dbReference type="Proteomes" id="UP000003481"/>
    </source>
</evidence>
<organism evidence="1 2">
    <name type="scientific">Borreliella spielmanii A14S</name>
    <dbReference type="NCBI Taxonomy" id="498742"/>
    <lineage>
        <taxon>Bacteria</taxon>
        <taxon>Pseudomonadati</taxon>
        <taxon>Spirochaetota</taxon>
        <taxon>Spirochaetia</taxon>
        <taxon>Spirochaetales</taxon>
        <taxon>Borreliaceae</taxon>
        <taxon>Borreliella</taxon>
    </lineage>
</organism>
<gene>
    <name evidence="1" type="ORF">BSPA14S_D0009</name>
</gene>
<geneLocation type="plasmid" evidence="1 2">
    <name>A14S_lp17</name>
</geneLocation>
<keyword evidence="1" id="KW-0614">Plasmid</keyword>
<name>C0RBY8_9SPIR</name>
<reference evidence="1 2" key="1">
    <citation type="journal article" date="2012" name="J. Bacteriol.">
        <title>Whole-Genome Sequences of Borrelia bissettii, Borrelia valaisiana, and Borrelia spielmanii.</title>
        <authorList>
            <person name="Schutzer S.E."/>
            <person name="Fraser-Liggett C.M."/>
            <person name="Qiu W.G."/>
            <person name="Kraiczy P."/>
            <person name="Mongodin E.F."/>
            <person name="Dunn J.J."/>
            <person name="Luft B.J."/>
            <person name="Casjens S.R."/>
        </authorList>
    </citation>
    <scope>NUCLEOTIDE SEQUENCE [LARGE SCALE GENOMIC DNA]</scope>
    <source>
        <strain evidence="1 2">A14S</strain>
        <plasmid evidence="1 2">A14S_lp17</plasmid>
    </source>
</reference>
<protein>
    <submittedName>
        <fullName evidence="1">Uncharacterized protein</fullName>
    </submittedName>
</protein>
<proteinExistence type="predicted"/>
<dbReference type="EMBL" id="CP001468">
    <property type="protein sequence ID" value="ACN53265.1"/>
    <property type="molecule type" value="Genomic_DNA"/>
</dbReference>
<accession>C0RBY8</accession>
<dbReference type="AlphaFoldDB" id="C0RBY8"/>
<dbReference type="Proteomes" id="UP000003481">
    <property type="component" value="Plasmid A14S_lp17"/>
</dbReference>
<evidence type="ECO:0000313" key="1">
    <source>
        <dbReference type="EMBL" id="ACN53265.1"/>
    </source>
</evidence>
<dbReference type="HOGENOM" id="CLU_2749774_0_0_12"/>